<evidence type="ECO:0000256" key="1">
    <source>
        <dbReference type="ARBA" id="ARBA00004173"/>
    </source>
</evidence>
<keyword evidence="4 7" id="KW-0808">Transferase</keyword>
<dbReference type="InterPro" id="IPR038375">
    <property type="entry name" value="NDUFAF7_sf"/>
</dbReference>
<dbReference type="PANTHER" id="PTHR12049">
    <property type="entry name" value="PROTEIN ARGININE METHYLTRANSFERASE NDUFAF7, MITOCHONDRIAL"/>
    <property type="match status" value="1"/>
</dbReference>
<dbReference type="GO" id="GO:0035243">
    <property type="term" value="F:protein-arginine omega-N symmetric methyltransferase activity"/>
    <property type="evidence" value="ECO:0007669"/>
    <property type="project" value="UniProtKB-EC"/>
</dbReference>
<name>A0A4Y7PMP5_9AGAM</name>
<reference evidence="8 9" key="1">
    <citation type="submission" date="2018-06" db="EMBL/GenBank/DDBJ databases">
        <title>A transcriptomic atlas of mushroom development highlights an independent origin of complex multicellularity.</title>
        <authorList>
            <consortium name="DOE Joint Genome Institute"/>
            <person name="Krizsan K."/>
            <person name="Almasi E."/>
            <person name="Merenyi Z."/>
            <person name="Sahu N."/>
            <person name="Viragh M."/>
            <person name="Koszo T."/>
            <person name="Mondo S."/>
            <person name="Kiss B."/>
            <person name="Balint B."/>
            <person name="Kues U."/>
            <person name="Barry K."/>
            <person name="Hegedus J.C."/>
            <person name="Henrissat B."/>
            <person name="Johnson J."/>
            <person name="Lipzen A."/>
            <person name="Ohm R."/>
            <person name="Nagy I."/>
            <person name="Pangilinan J."/>
            <person name="Yan J."/>
            <person name="Xiong Y."/>
            <person name="Grigoriev I.V."/>
            <person name="Hibbett D.S."/>
            <person name="Nagy L.G."/>
        </authorList>
    </citation>
    <scope>NUCLEOTIDE SEQUENCE [LARGE SCALE GENOMIC DNA]</scope>
    <source>
        <strain evidence="8 9">SZMC22713</strain>
    </source>
</reference>
<evidence type="ECO:0000256" key="7">
    <source>
        <dbReference type="RuleBase" id="RU364114"/>
    </source>
</evidence>
<dbReference type="EMBL" id="ML170242">
    <property type="protein sequence ID" value="TDL16465.1"/>
    <property type="molecule type" value="Genomic_DNA"/>
</dbReference>
<dbReference type="VEuPathDB" id="FungiDB:BD410DRAFT_755413"/>
<dbReference type="SUPFAM" id="SSF53335">
    <property type="entry name" value="S-adenosyl-L-methionine-dependent methyltransferases"/>
    <property type="match status" value="1"/>
</dbReference>
<evidence type="ECO:0000256" key="6">
    <source>
        <dbReference type="ARBA" id="ARBA00048612"/>
    </source>
</evidence>
<dbReference type="EC" id="2.1.1.320" evidence="7"/>
<dbReference type="GO" id="GO:0032981">
    <property type="term" value="P:mitochondrial respiratory chain complex I assembly"/>
    <property type="evidence" value="ECO:0007669"/>
    <property type="project" value="TreeGrafter"/>
</dbReference>
<dbReference type="OrthoDB" id="438553at2759"/>
<dbReference type="InterPro" id="IPR029063">
    <property type="entry name" value="SAM-dependent_MTases_sf"/>
</dbReference>
<dbReference type="Gene3D" id="3.40.50.12710">
    <property type="match status" value="1"/>
</dbReference>
<evidence type="ECO:0000256" key="3">
    <source>
        <dbReference type="ARBA" id="ARBA00022603"/>
    </source>
</evidence>
<proteinExistence type="inferred from homology"/>
<dbReference type="AlphaFoldDB" id="A0A4Y7PMP5"/>
<comment type="subcellular location">
    <subcellularLocation>
        <location evidence="1 7">Mitochondrion</location>
    </subcellularLocation>
</comment>
<evidence type="ECO:0000313" key="8">
    <source>
        <dbReference type="EMBL" id="TDL16465.1"/>
    </source>
</evidence>
<dbReference type="GO" id="GO:0032259">
    <property type="term" value="P:methylation"/>
    <property type="evidence" value="ECO:0007669"/>
    <property type="project" value="UniProtKB-KW"/>
</dbReference>
<sequence>MNFARSNQCTALARWCGSSSKLRTSALSVASRSRSNCLKNCRRTYGTTRPVSSAGRADALGAPRETSELPTKLEQIIRESIMTTGPISMATYMQMCLSHPTHGYYMNPDNAILGTRGDFITSPEISQVFGELLGIWHLTRWEAAGRPPRIKIVELGPGRGTLMADMLRAMSQIRACTGAIKSVHLVETSAAMREHQRSLLTPAGKSLSWKYFWWDTVEDVIDHTKGDEYTMLVAHEFFDALPVHLLEKTAQGWHELRIGCTTEPTLKGMLEPKTDCLRLVREPHPSSQSTVLGASSRRFASLPIGARIEVSPTSYKIARQITRLLGSSRSLGGSGLIIDYGNDHVHGNSLRLMIIFQAFREHKIVDIFSRPGQSDLTANVDFAYVKEAMADGVTTHGPISQSAFLEGMGITVRVNSLMRNAKTEDRRTEIARAARRLVDSSGMGREYKVLGVTADPLQKHNGKAGDSAEQIWPFAQ</sequence>
<comment type="similarity">
    <text evidence="2 7">Belongs to the NDUFAF7 family.</text>
</comment>
<keyword evidence="5 7" id="KW-0496">Mitochondrion</keyword>
<dbReference type="Proteomes" id="UP000294933">
    <property type="component" value="Unassembled WGS sequence"/>
</dbReference>
<evidence type="ECO:0000256" key="4">
    <source>
        <dbReference type="ARBA" id="ARBA00022679"/>
    </source>
</evidence>
<accession>A0A4Y7PMP5</accession>
<comment type="function">
    <text evidence="7">Arginine methyltransferase involved in the assembly or stability of mitochondrial NADH:ubiquinone oxidoreductase complex (complex I).</text>
</comment>
<evidence type="ECO:0000256" key="2">
    <source>
        <dbReference type="ARBA" id="ARBA00005891"/>
    </source>
</evidence>
<evidence type="ECO:0000256" key="5">
    <source>
        <dbReference type="ARBA" id="ARBA00023128"/>
    </source>
</evidence>
<dbReference type="STRING" id="50990.A0A4Y7PMP5"/>
<evidence type="ECO:0000313" key="9">
    <source>
        <dbReference type="Proteomes" id="UP000294933"/>
    </source>
</evidence>
<dbReference type="Pfam" id="PF02636">
    <property type="entry name" value="Methyltransf_28"/>
    <property type="match status" value="1"/>
</dbReference>
<dbReference type="PANTHER" id="PTHR12049:SF7">
    <property type="entry name" value="PROTEIN ARGININE METHYLTRANSFERASE NDUFAF7, MITOCHONDRIAL"/>
    <property type="match status" value="1"/>
</dbReference>
<keyword evidence="3 7" id="KW-0489">Methyltransferase</keyword>
<keyword evidence="9" id="KW-1185">Reference proteome</keyword>
<comment type="catalytic activity">
    <reaction evidence="6 7">
        <text>L-arginyl-[protein] + 2 S-adenosyl-L-methionine = N(omega),N(omega)'-dimethyl-L-arginyl-[protein] + 2 S-adenosyl-L-homocysteine + 2 H(+)</text>
        <dbReference type="Rhea" id="RHEA:48108"/>
        <dbReference type="Rhea" id="RHEA-COMP:10532"/>
        <dbReference type="Rhea" id="RHEA-COMP:11992"/>
        <dbReference type="ChEBI" id="CHEBI:15378"/>
        <dbReference type="ChEBI" id="CHEBI:29965"/>
        <dbReference type="ChEBI" id="CHEBI:57856"/>
        <dbReference type="ChEBI" id="CHEBI:59789"/>
        <dbReference type="ChEBI" id="CHEBI:88221"/>
        <dbReference type="EC" id="2.1.1.320"/>
    </reaction>
</comment>
<protein>
    <recommendedName>
        <fullName evidence="7">Protein arginine methyltransferase NDUFAF7</fullName>
        <ecNumber evidence="7">2.1.1.320</ecNumber>
    </recommendedName>
</protein>
<organism evidence="8 9">
    <name type="scientific">Rickenella mellea</name>
    <dbReference type="NCBI Taxonomy" id="50990"/>
    <lineage>
        <taxon>Eukaryota</taxon>
        <taxon>Fungi</taxon>
        <taxon>Dikarya</taxon>
        <taxon>Basidiomycota</taxon>
        <taxon>Agaricomycotina</taxon>
        <taxon>Agaricomycetes</taxon>
        <taxon>Hymenochaetales</taxon>
        <taxon>Rickenellaceae</taxon>
        <taxon>Rickenella</taxon>
    </lineage>
</organism>
<dbReference type="GO" id="GO:0005739">
    <property type="term" value="C:mitochondrion"/>
    <property type="evidence" value="ECO:0007669"/>
    <property type="project" value="UniProtKB-SubCell"/>
</dbReference>
<dbReference type="InterPro" id="IPR003788">
    <property type="entry name" value="NDUFAF7"/>
</dbReference>
<gene>
    <name evidence="8" type="ORF">BD410DRAFT_755413</name>
</gene>